<dbReference type="OrthoDB" id="9798201at2"/>
<dbReference type="Gene3D" id="3.10.180.10">
    <property type="entry name" value="2,3-Dihydroxybiphenyl 1,2-Dioxygenase, domain 1"/>
    <property type="match status" value="1"/>
</dbReference>
<dbReference type="STRING" id="1249101.BST21_15875"/>
<dbReference type="PROSITE" id="PS51819">
    <property type="entry name" value="VOC"/>
    <property type="match status" value="1"/>
</dbReference>
<protein>
    <submittedName>
        <fullName evidence="2">Glyoxalase</fullName>
    </submittedName>
</protein>
<reference evidence="2 3" key="1">
    <citation type="journal article" date="2019" name="Emerg. Microbes Infect.">
        <title>Comprehensive subspecies identification of 175 nontuberculous mycobacteria species based on 7547 genomic profiles.</title>
        <authorList>
            <person name="Matsumoto Y."/>
            <person name="Kinjo T."/>
            <person name="Motooka D."/>
            <person name="Nabeya D."/>
            <person name="Jung N."/>
            <person name="Uechi K."/>
            <person name="Horii T."/>
            <person name="Iida T."/>
            <person name="Fujita J."/>
            <person name="Nakamura S."/>
        </authorList>
    </citation>
    <scope>NUCLEOTIDE SEQUENCE [LARGE SCALE GENOMIC DNA]</scope>
    <source>
        <strain evidence="2 3">JCM 18439</strain>
    </source>
</reference>
<dbReference type="RefSeq" id="WP_083004319.1">
    <property type="nucleotide sequence ID" value="NZ_AP022591.1"/>
</dbReference>
<accession>A0A1X0BS31</accession>
<dbReference type="CDD" id="cd06587">
    <property type="entry name" value="VOC"/>
    <property type="match status" value="1"/>
</dbReference>
<dbReference type="InterPro" id="IPR029068">
    <property type="entry name" value="Glyas_Bleomycin-R_OHBP_Dase"/>
</dbReference>
<dbReference type="GO" id="GO:0046872">
    <property type="term" value="F:metal ion binding"/>
    <property type="evidence" value="ECO:0007669"/>
    <property type="project" value="UniProtKB-KW"/>
</dbReference>
<sequence>MTNVSVRYIVDDVDAAVDFYTSQFQFEVGMRPGPGFAMLRRGALRLLLNSPGGGGGAGQTLKDGSQPTPGGWNRIQLPVDDLDDAVAVLREAGIALRGEVITGRGGRQALVPDPSGNLVELFEAYS</sequence>
<dbReference type="InterPro" id="IPR004360">
    <property type="entry name" value="Glyas_Fos-R_dOase_dom"/>
</dbReference>
<keyword evidence="1" id="KW-0479">Metal-binding</keyword>
<dbReference type="PANTHER" id="PTHR43048">
    <property type="entry name" value="METHYLMALONYL-COA EPIMERASE"/>
    <property type="match status" value="1"/>
</dbReference>
<dbReference type="InterPro" id="IPR037523">
    <property type="entry name" value="VOC_core"/>
</dbReference>
<evidence type="ECO:0000256" key="1">
    <source>
        <dbReference type="ARBA" id="ARBA00022723"/>
    </source>
</evidence>
<proteinExistence type="predicted"/>
<dbReference type="EMBL" id="AP022591">
    <property type="protein sequence ID" value="BBY42622.1"/>
    <property type="molecule type" value="Genomic_DNA"/>
</dbReference>
<dbReference type="KEGG" id="mcee:MCEL_09170"/>
<gene>
    <name evidence="2" type="ORF">MCEL_09170</name>
</gene>
<dbReference type="GO" id="GO:0004493">
    <property type="term" value="F:methylmalonyl-CoA epimerase activity"/>
    <property type="evidence" value="ECO:0007669"/>
    <property type="project" value="TreeGrafter"/>
</dbReference>
<dbReference type="AlphaFoldDB" id="A0A1X0BS31"/>
<dbReference type="Pfam" id="PF00903">
    <property type="entry name" value="Glyoxalase"/>
    <property type="match status" value="1"/>
</dbReference>
<name>A0A1X0BS31_MYCCF</name>
<keyword evidence="3" id="KW-1185">Reference proteome</keyword>
<organism evidence="2 3">
    <name type="scientific">Mycolicibacterium celeriflavum</name>
    <name type="common">Mycobacterium celeriflavum</name>
    <dbReference type="NCBI Taxonomy" id="1249101"/>
    <lineage>
        <taxon>Bacteria</taxon>
        <taxon>Bacillati</taxon>
        <taxon>Actinomycetota</taxon>
        <taxon>Actinomycetes</taxon>
        <taxon>Mycobacteriales</taxon>
        <taxon>Mycobacteriaceae</taxon>
        <taxon>Mycolicibacterium</taxon>
    </lineage>
</organism>
<dbReference type="PANTHER" id="PTHR43048:SF3">
    <property type="entry name" value="METHYLMALONYL-COA EPIMERASE, MITOCHONDRIAL"/>
    <property type="match status" value="1"/>
</dbReference>
<dbReference type="GO" id="GO:0046491">
    <property type="term" value="P:L-methylmalonyl-CoA metabolic process"/>
    <property type="evidence" value="ECO:0007669"/>
    <property type="project" value="TreeGrafter"/>
</dbReference>
<evidence type="ECO:0000313" key="2">
    <source>
        <dbReference type="EMBL" id="BBY42622.1"/>
    </source>
</evidence>
<evidence type="ECO:0000313" key="3">
    <source>
        <dbReference type="Proteomes" id="UP000466431"/>
    </source>
</evidence>
<dbReference type="SUPFAM" id="SSF54593">
    <property type="entry name" value="Glyoxalase/Bleomycin resistance protein/Dihydroxybiphenyl dioxygenase"/>
    <property type="match status" value="1"/>
</dbReference>
<dbReference type="InterPro" id="IPR051785">
    <property type="entry name" value="MMCE/EMCE_epimerase"/>
</dbReference>
<dbReference type="Proteomes" id="UP000466431">
    <property type="component" value="Chromosome"/>
</dbReference>